<proteinExistence type="predicted"/>
<dbReference type="InterPro" id="IPR000835">
    <property type="entry name" value="HTH_MarR-typ"/>
</dbReference>
<dbReference type="Proteomes" id="UP001428817">
    <property type="component" value="Unassembled WGS sequence"/>
</dbReference>
<reference evidence="3" key="1">
    <citation type="journal article" date="2019" name="Int. J. Syst. Evol. Microbiol.">
        <title>The Global Catalogue of Microorganisms (GCM) 10K type strain sequencing project: providing services to taxonomists for standard genome sequencing and annotation.</title>
        <authorList>
            <consortium name="The Broad Institute Genomics Platform"/>
            <consortium name="The Broad Institute Genome Sequencing Center for Infectious Disease"/>
            <person name="Wu L."/>
            <person name="Ma J."/>
        </authorList>
    </citation>
    <scope>NUCLEOTIDE SEQUENCE [LARGE SCALE GENOMIC DNA]</scope>
    <source>
        <strain evidence="3">JCM 18303</strain>
    </source>
</reference>
<evidence type="ECO:0000259" key="1">
    <source>
        <dbReference type="PROSITE" id="PS50995"/>
    </source>
</evidence>
<organism evidence="2 3">
    <name type="scientific">Pseudonocardia eucalypti</name>
    <dbReference type="NCBI Taxonomy" id="648755"/>
    <lineage>
        <taxon>Bacteria</taxon>
        <taxon>Bacillati</taxon>
        <taxon>Actinomycetota</taxon>
        <taxon>Actinomycetes</taxon>
        <taxon>Pseudonocardiales</taxon>
        <taxon>Pseudonocardiaceae</taxon>
        <taxon>Pseudonocardia</taxon>
    </lineage>
</organism>
<dbReference type="Pfam" id="PF01047">
    <property type="entry name" value="MarR"/>
    <property type="match status" value="1"/>
</dbReference>
<dbReference type="PROSITE" id="PS50995">
    <property type="entry name" value="HTH_MARR_2"/>
    <property type="match status" value="1"/>
</dbReference>
<gene>
    <name evidence="2" type="ORF">GCM10023321_46570</name>
</gene>
<dbReference type="EMBL" id="BAABJP010000024">
    <property type="protein sequence ID" value="GAA5161795.1"/>
    <property type="molecule type" value="Genomic_DNA"/>
</dbReference>
<name>A0ABP9QHA8_9PSEU</name>
<sequence>MLIMASQRRDLAAMVAPLQRALIAAEQPVLRAHGLSMWGYVVLNALDGHPVRTQVALAESIGADKSRIIGVLDELEDNGLLERTRDPADRRARFVGITENGRRKRREVQDDIQRGEERVLAHLAPADRAAFLRALAVLSALPATELIGEK</sequence>
<keyword evidence="3" id="KW-1185">Reference proteome</keyword>
<evidence type="ECO:0000313" key="2">
    <source>
        <dbReference type="EMBL" id="GAA5161795.1"/>
    </source>
</evidence>
<dbReference type="InterPro" id="IPR039422">
    <property type="entry name" value="MarR/SlyA-like"/>
</dbReference>
<accession>A0ABP9QHA8</accession>
<dbReference type="InterPro" id="IPR036388">
    <property type="entry name" value="WH-like_DNA-bd_sf"/>
</dbReference>
<dbReference type="InterPro" id="IPR036390">
    <property type="entry name" value="WH_DNA-bd_sf"/>
</dbReference>
<dbReference type="SMART" id="SM00347">
    <property type="entry name" value="HTH_MARR"/>
    <property type="match status" value="1"/>
</dbReference>
<dbReference type="SUPFAM" id="SSF46785">
    <property type="entry name" value="Winged helix' DNA-binding domain"/>
    <property type="match status" value="1"/>
</dbReference>
<dbReference type="Gene3D" id="1.10.10.10">
    <property type="entry name" value="Winged helix-like DNA-binding domain superfamily/Winged helix DNA-binding domain"/>
    <property type="match status" value="1"/>
</dbReference>
<protein>
    <submittedName>
        <fullName evidence="2">MarR family transcriptional regulator</fullName>
    </submittedName>
</protein>
<dbReference type="PANTHER" id="PTHR33164">
    <property type="entry name" value="TRANSCRIPTIONAL REGULATOR, MARR FAMILY"/>
    <property type="match status" value="1"/>
</dbReference>
<comment type="caution">
    <text evidence="2">The sequence shown here is derived from an EMBL/GenBank/DDBJ whole genome shotgun (WGS) entry which is preliminary data.</text>
</comment>
<evidence type="ECO:0000313" key="3">
    <source>
        <dbReference type="Proteomes" id="UP001428817"/>
    </source>
</evidence>
<feature type="domain" description="HTH marR-type" evidence="1">
    <location>
        <begin position="1"/>
        <end position="140"/>
    </location>
</feature>
<dbReference type="PANTHER" id="PTHR33164:SF95">
    <property type="entry name" value="TRANSCRIPTIONAL REGULATOR"/>
    <property type="match status" value="1"/>
</dbReference>
<dbReference type="PRINTS" id="PR00598">
    <property type="entry name" value="HTHMARR"/>
</dbReference>